<dbReference type="GO" id="GO:0019901">
    <property type="term" value="F:protein kinase binding"/>
    <property type="evidence" value="ECO:0007669"/>
    <property type="project" value="TreeGrafter"/>
</dbReference>
<dbReference type="AlphaFoldDB" id="A0A6G1SFL4"/>
<feature type="compositionally biased region" description="Low complexity" evidence="4">
    <location>
        <begin position="131"/>
        <end position="149"/>
    </location>
</feature>
<evidence type="ECO:0000256" key="1">
    <source>
        <dbReference type="ARBA" id="ARBA00007130"/>
    </source>
</evidence>
<name>A0A6G1SFL4_9ACAR</name>
<dbReference type="Pfam" id="PF07855">
    <property type="entry name" value="ATG101"/>
    <property type="match status" value="1"/>
</dbReference>
<dbReference type="GO" id="GO:0000045">
    <property type="term" value="P:autophagosome assembly"/>
    <property type="evidence" value="ECO:0007669"/>
    <property type="project" value="TreeGrafter"/>
</dbReference>
<organism evidence="5">
    <name type="scientific">Aceria tosichella</name>
    <name type="common">wheat curl mite</name>
    <dbReference type="NCBI Taxonomy" id="561515"/>
    <lineage>
        <taxon>Eukaryota</taxon>
        <taxon>Metazoa</taxon>
        <taxon>Ecdysozoa</taxon>
        <taxon>Arthropoda</taxon>
        <taxon>Chelicerata</taxon>
        <taxon>Arachnida</taxon>
        <taxon>Acari</taxon>
        <taxon>Acariformes</taxon>
        <taxon>Trombidiformes</taxon>
        <taxon>Prostigmata</taxon>
        <taxon>Eupodina</taxon>
        <taxon>Eriophyoidea</taxon>
        <taxon>Eriophyidae</taxon>
        <taxon>Eriophyinae</taxon>
        <taxon>Aceriini</taxon>
        <taxon>Aceria</taxon>
    </lineage>
</organism>
<protein>
    <recommendedName>
        <fullName evidence="2">Autophagy-related protein 101</fullName>
    </recommendedName>
</protein>
<proteinExistence type="inferred from homology"/>
<dbReference type="EMBL" id="GGYP01004186">
    <property type="protein sequence ID" value="MDE48957.1"/>
    <property type="molecule type" value="Transcribed_RNA"/>
</dbReference>
<comment type="similarity">
    <text evidence="1">Belongs to the ATG101 family.</text>
</comment>
<evidence type="ECO:0000313" key="5">
    <source>
        <dbReference type="EMBL" id="MDE48957.1"/>
    </source>
</evidence>
<gene>
    <name evidence="5" type="primary">atg101</name>
    <name evidence="5" type="ORF">g.1837</name>
</gene>
<evidence type="ECO:0000256" key="3">
    <source>
        <dbReference type="ARBA" id="ARBA00023006"/>
    </source>
</evidence>
<sequence length="272" mass="30718">MNIRNHTIELQCNHKDVNDVTRALIHSIIFFRTHGKFNYKHEGSYSIGTLGFERAFCDRFDFNYIRCSSPSLTNRVNSKIQEFVDKVNEFTHSALITVEFFTKRPSRWPFNDLKIVWEMWNIKFSLLQPSTPNPSHTQTTPSTSPNQQNMILPSLTLTGETSHQQFNNPRAGESAIRLEELLSQKLLDIIGIVNSEKCSLPAMPTQPNLDTVFETSHSDLQPYLYNISYRVSETAPGSHSVIGTSAKFGEGGTVSAATQSSLKKFLLGTLEL</sequence>
<evidence type="ECO:0000256" key="4">
    <source>
        <dbReference type="SAM" id="MobiDB-lite"/>
    </source>
</evidence>
<feature type="region of interest" description="Disordered" evidence="4">
    <location>
        <begin position="131"/>
        <end position="150"/>
    </location>
</feature>
<keyword evidence="3" id="KW-0072">Autophagy</keyword>
<dbReference type="InterPro" id="IPR012445">
    <property type="entry name" value="ATG101"/>
</dbReference>
<reference evidence="5" key="1">
    <citation type="submission" date="2018-10" db="EMBL/GenBank/DDBJ databases">
        <title>Transcriptome assembly of Aceria tosichella (Wheat curl mite) Type 2.</title>
        <authorList>
            <person name="Scully E.D."/>
            <person name="Geib S.M."/>
            <person name="Palmer N.A."/>
            <person name="Gupta A.K."/>
            <person name="Sarath G."/>
            <person name="Tatineni S."/>
        </authorList>
    </citation>
    <scope>NUCLEOTIDE SEQUENCE</scope>
    <source>
        <strain evidence="5">LincolnNE</strain>
    </source>
</reference>
<dbReference type="PANTHER" id="PTHR13292">
    <property type="entry name" value="AUTOPHAGY-RELATED PROTEIN 101"/>
    <property type="match status" value="1"/>
</dbReference>
<dbReference type="GO" id="GO:0000407">
    <property type="term" value="C:phagophore assembly site"/>
    <property type="evidence" value="ECO:0007669"/>
    <property type="project" value="TreeGrafter"/>
</dbReference>
<dbReference type="GO" id="GO:1990316">
    <property type="term" value="C:Atg1/ULK1 kinase complex"/>
    <property type="evidence" value="ECO:0007669"/>
    <property type="project" value="TreeGrafter"/>
</dbReference>
<evidence type="ECO:0000256" key="2">
    <source>
        <dbReference type="ARBA" id="ARBA00018874"/>
    </source>
</evidence>
<dbReference type="PANTHER" id="PTHR13292:SF0">
    <property type="entry name" value="AUTOPHAGY-RELATED PROTEIN 101"/>
    <property type="match status" value="1"/>
</dbReference>
<accession>A0A6G1SFL4</accession>